<dbReference type="Pfam" id="PF13089">
    <property type="entry name" value="PP_kinase_N"/>
    <property type="match status" value="1"/>
</dbReference>
<dbReference type="InterPro" id="IPR025200">
    <property type="entry name" value="PPK_C_dom2"/>
</dbReference>
<dbReference type="InterPro" id="IPR024953">
    <property type="entry name" value="PP_kinase_middle"/>
</dbReference>
<keyword evidence="6" id="KW-0460">Magnesium</keyword>
<dbReference type="CDD" id="cd09165">
    <property type="entry name" value="PLDc_PaPPK1_C1_like"/>
    <property type="match status" value="1"/>
</dbReference>
<dbReference type="NCBIfam" id="TIGR03705">
    <property type="entry name" value="poly_P_kin"/>
    <property type="match status" value="1"/>
</dbReference>
<evidence type="ECO:0000259" key="8">
    <source>
        <dbReference type="Pfam" id="PF02503"/>
    </source>
</evidence>
<dbReference type="NCBIfam" id="NF003917">
    <property type="entry name" value="PRK05443.1-1"/>
    <property type="match status" value="1"/>
</dbReference>
<dbReference type="PIRSF" id="PIRSF015589">
    <property type="entry name" value="PP_kinase"/>
    <property type="match status" value="1"/>
</dbReference>
<dbReference type="InterPro" id="IPR041108">
    <property type="entry name" value="PP_kinase_C_1"/>
</dbReference>
<dbReference type="SUPFAM" id="SSF143724">
    <property type="entry name" value="PHP14-like"/>
    <property type="match status" value="1"/>
</dbReference>
<dbReference type="Pfam" id="PF13090">
    <property type="entry name" value="PP_kinase_C"/>
    <property type="match status" value="1"/>
</dbReference>
<feature type="binding site" evidence="6">
    <location>
        <position position="550"/>
    </location>
    <ligand>
        <name>ATP</name>
        <dbReference type="ChEBI" id="CHEBI:30616"/>
    </ligand>
</feature>
<dbReference type="InterPro" id="IPR025198">
    <property type="entry name" value="PPK_N_dom"/>
</dbReference>
<evidence type="ECO:0000259" key="11">
    <source>
        <dbReference type="Pfam" id="PF17941"/>
    </source>
</evidence>
<feature type="binding site" evidence="6">
    <location>
        <position position="391"/>
    </location>
    <ligand>
        <name>Mg(2+)</name>
        <dbReference type="ChEBI" id="CHEBI:18420"/>
    </ligand>
</feature>
<sequence length="678" mass="78434">MYFNRELSWLKFNERVLLEANDLTLPILERIKFNAIFSSNLDEFFMVRVASIKDQMNIGYTKSDPSGMAPGPLFTSINQKVSELVELQNKISDELMQGLKDNQFNLLRRNDYTKSIRESLKQLFNTTIFPVLTPMAVDFSRPFPLISNKRLYIAVKLLVHNIERLALVEVPSVLPRIMSIDGPSDHCYVLLEDIIEEFIADLFIGNTILTTCQFRITRNGDLNVIQEDSDILLNVIEEAIKLRKWGEAIRLEISFRPDEWLKNTLISAFHMEASQVYEIKGLMDKTVWFKFKPPKALQHLVKEPHVPRKLPFMSKKNIFKTIREGDVFLQHPYESFDFVVDFIKQASKDPQVLAIKQTLYRVSGDSEIVKALADAAEKGKQVTVLLELMARFDEQNNINWAKKLEQKGVHVIYGLYGLKTHSKITLVVRKEKQRIRRYVHLGTGNYNDQTAKLYTDMGLFTCKESFGADASIFFNLVSGFSNDIFTHSIIVAPYHLRKQFYMLIDRETAYAKKGKPAKIIAKMNSLVDKEIVDRLYEASKAGVKIKLIVRGICVLVPGVEGLSENIEVVSIVGEFLEHSRIFYFYNDHHSEVYLSSADWMTRNLDRRVELLFPIEDKIIAKRIEKILDLYLKDNQKAWILLPDGNYEKKTSKSKDALKVHDFLKTLQYNDNEEFIKKL</sequence>
<feature type="binding site" evidence="6">
    <location>
        <position position="578"/>
    </location>
    <ligand>
        <name>ATP</name>
        <dbReference type="ChEBI" id="CHEBI:30616"/>
    </ligand>
</feature>
<comment type="PTM">
    <text evidence="6 7">An intermediate of this reaction is the autophosphorylated ppk in which a phosphate is covalently linked to a histidine residue through a N-P bond.</text>
</comment>
<feature type="binding site" evidence="6">
    <location>
        <position position="361"/>
    </location>
    <ligand>
        <name>Mg(2+)</name>
        <dbReference type="ChEBI" id="CHEBI:18420"/>
    </ligand>
</feature>
<dbReference type="RefSeq" id="WP_194700040.1">
    <property type="nucleotide sequence ID" value="NZ_JADKNH010000001.1"/>
</dbReference>
<dbReference type="Gene3D" id="1.20.58.310">
    <property type="entry name" value="Polyphosphate kinase N-terminal domain"/>
    <property type="match status" value="1"/>
</dbReference>
<dbReference type="Pfam" id="PF17941">
    <property type="entry name" value="PP_kinase_C_1"/>
    <property type="match status" value="1"/>
</dbReference>
<dbReference type="SUPFAM" id="SSF140356">
    <property type="entry name" value="PPK N-terminal domain-like"/>
    <property type="match status" value="1"/>
</dbReference>
<dbReference type="PANTHER" id="PTHR30218">
    <property type="entry name" value="POLYPHOSPHATE KINASE"/>
    <property type="match status" value="1"/>
</dbReference>
<comment type="function">
    <text evidence="6 7">Catalyzes the reversible transfer of the terminal phosphate of ATP to form a long-chain polyphosphate (polyP).</text>
</comment>
<organism evidence="12 13">
    <name type="scientific">Fusibacter ferrireducens</name>
    <dbReference type="NCBI Taxonomy" id="2785058"/>
    <lineage>
        <taxon>Bacteria</taxon>
        <taxon>Bacillati</taxon>
        <taxon>Bacillota</taxon>
        <taxon>Clostridia</taxon>
        <taxon>Eubacteriales</taxon>
        <taxon>Eubacteriales Family XII. Incertae Sedis</taxon>
        <taxon>Fusibacter</taxon>
    </lineage>
</organism>
<dbReference type="PANTHER" id="PTHR30218:SF0">
    <property type="entry name" value="POLYPHOSPHATE KINASE"/>
    <property type="match status" value="1"/>
</dbReference>
<feature type="domain" description="Polyphosphate kinase C-terminal" evidence="11">
    <location>
        <begin position="317"/>
        <end position="481"/>
    </location>
</feature>
<dbReference type="InterPro" id="IPR036830">
    <property type="entry name" value="PP_kinase_middle_dom_sf"/>
</dbReference>
<dbReference type="NCBIfam" id="NF003921">
    <property type="entry name" value="PRK05443.2-2"/>
    <property type="match status" value="1"/>
</dbReference>
<dbReference type="EC" id="2.7.4.1" evidence="6 7"/>
<proteinExistence type="inferred from homology"/>
<comment type="cofactor">
    <cofactor evidence="6">
        <name>Mg(2+)</name>
        <dbReference type="ChEBI" id="CHEBI:18420"/>
    </cofactor>
</comment>
<evidence type="ECO:0000313" key="13">
    <source>
        <dbReference type="Proteomes" id="UP000614200"/>
    </source>
</evidence>
<gene>
    <name evidence="12" type="primary">ppk1</name>
    <name evidence="6" type="synonym">ppk</name>
    <name evidence="12" type="ORF">ISU02_01690</name>
</gene>
<feature type="binding site" evidence="6">
    <location>
        <position position="454"/>
    </location>
    <ligand>
        <name>ATP</name>
        <dbReference type="ChEBI" id="CHEBI:30616"/>
    </ligand>
</feature>
<dbReference type="GO" id="GO:0008976">
    <property type="term" value="F:polyphosphate kinase activity"/>
    <property type="evidence" value="ECO:0007669"/>
    <property type="project" value="UniProtKB-EC"/>
</dbReference>
<dbReference type="CDD" id="cd09168">
    <property type="entry name" value="PLDc_PaPPK1_C2_like"/>
    <property type="match status" value="1"/>
</dbReference>
<keyword evidence="4 6" id="KW-0418">Kinase</keyword>
<keyword evidence="2 6" id="KW-0808">Transferase</keyword>
<feature type="domain" description="Polyphosphate kinase N-terminal" evidence="9">
    <location>
        <begin position="2"/>
        <end position="106"/>
    </location>
</feature>
<evidence type="ECO:0000256" key="1">
    <source>
        <dbReference type="ARBA" id="ARBA00022553"/>
    </source>
</evidence>
<dbReference type="Gene3D" id="3.30.1840.10">
    <property type="entry name" value="Polyphosphate kinase middle domain"/>
    <property type="match status" value="1"/>
</dbReference>
<dbReference type="EMBL" id="JADKNH010000001">
    <property type="protein sequence ID" value="MBF4691809.1"/>
    <property type="molecule type" value="Genomic_DNA"/>
</dbReference>
<accession>A0ABR9ZN20</accession>
<reference evidence="12 13" key="1">
    <citation type="submission" date="2020-11" db="EMBL/GenBank/DDBJ databases">
        <title>Fusibacter basophilias sp. nov.</title>
        <authorList>
            <person name="Qiu D."/>
        </authorList>
    </citation>
    <scope>NUCLEOTIDE SEQUENCE [LARGE SCALE GENOMIC DNA]</scope>
    <source>
        <strain evidence="12 13">Q10-2</strain>
    </source>
</reference>
<dbReference type="Proteomes" id="UP000614200">
    <property type="component" value="Unassembled WGS sequence"/>
</dbReference>
<evidence type="ECO:0000256" key="3">
    <source>
        <dbReference type="ARBA" id="ARBA00022741"/>
    </source>
</evidence>
<evidence type="ECO:0000256" key="2">
    <source>
        <dbReference type="ARBA" id="ARBA00022679"/>
    </source>
</evidence>
<comment type="similarity">
    <text evidence="6 7">Belongs to the polyphosphate kinase 1 (PPK1) family.</text>
</comment>
<keyword evidence="13" id="KW-1185">Reference proteome</keyword>
<dbReference type="InterPro" id="IPR036832">
    <property type="entry name" value="PPK_N_dom_sf"/>
</dbReference>
<feature type="domain" description="Polyphosphate kinase middle" evidence="8">
    <location>
        <begin position="117"/>
        <end position="291"/>
    </location>
</feature>
<evidence type="ECO:0000256" key="4">
    <source>
        <dbReference type="ARBA" id="ARBA00022777"/>
    </source>
</evidence>
<keyword evidence="6" id="KW-0479">Metal-binding</keyword>
<keyword evidence="3 6" id="KW-0547">Nucleotide-binding</keyword>
<evidence type="ECO:0000259" key="10">
    <source>
        <dbReference type="Pfam" id="PF13090"/>
    </source>
</evidence>
<name>A0ABR9ZN20_9FIRM</name>
<comment type="catalytic activity">
    <reaction evidence="6 7">
        <text>[phosphate](n) + ATP = [phosphate](n+1) + ADP</text>
        <dbReference type="Rhea" id="RHEA:19573"/>
        <dbReference type="Rhea" id="RHEA-COMP:9859"/>
        <dbReference type="Rhea" id="RHEA-COMP:14280"/>
        <dbReference type="ChEBI" id="CHEBI:16838"/>
        <dbReference type="ChEBI" id="CHEBI:30616"/>
        <dbReference type="ChEBI" id="CHEBI:456216"/>
        <dbReference type="EC" id="2.7.4.1"/>
    </reaction>
</comment>
<evidence type="ECO:0000256" key="5">
    <source>
        <dbReference type="ARBA" id="ARBA00022840"/>
    </source>
</evidence>
<dbReference type="HAMAP" id="MF_00347">
    <property type="entry name" value="Polyphosphate_kinase"/>
    <property type="match status" value="1"/>
</dbReference>
<dbReference type="SUPFAM" id="SSF56024">
    <property type="entry name" value="Phospholipase D/nuclease"/>
    <property type="match status" value="2"/>
</dbReference>
<evidence type="ECO:0000256" key="7">
    <source>
        <dbReference type="RuleBase" id="RU003800"/>
    </source>
</evidence>
<comment type="caution">
    <text evidence="12">The sequence shown here is derived from an EMBL/GenBank/DDBJ whole genome shotgun (WGS) entry which is preliminary data.</text>
</comment>
<keyword evidence="5 6" id="KW-0067">ATP-binding</keyword>
<dbReference type="InterPro" id="IPR003414">
    <property type="entry name" value="PP_kinase"/>
</dbReference>
<feature type="domain" description="Polyphosphate kinase C-terminal" evidence="10">
    <location>
        <begin position="490"/>
        <end position="656"/>
    </location>
</feature>
<evidence type="ECO:0000313" key="12">
    <source>
        <dbReference type="EMBL" id="MBF4691809.1"/>
    </source>
</evidence>
<evidence type="ECO:0000256" key="6">
    <source>
        <dbReference type="HAMAP-Rule" id="MF_00347"/>
    </source>
</evidence>
<feature type="active site" description="Phosphohistidine intermediate" evidence="6">
    <location>
        <position position="421"/>
    </location>
</feature>
<evidence type="ECO:0000259" key="9">
    <source>
        <dbReference type="Pfam" id="PF13089"/>
    </source>
</evidence>
<dbReference type="Pfam" id="PF02503">
    <property type="entry name" value="PP_kinase"/>
    <property type="match status" value="1"/>
</dbReference>
<protein>
    <recommendedName>
        <fullName evidence="6 7">Polyphosphate kinase</fullName>
        <ecNumber evidence="6 7">2.7.4.1</ecNumber>
    </recommendedName>
    <alternativeName>
        <fullName evidence="6">ATP-polyphosphate phosphotransferase</fullName>
    </alternativeName>
    <alternativeName>
        <fullName evidence="6">Polyphosphoric acid kinase</fullName>
    </alternativeName>
</protein>
<dbReference type="Gene3D" id="3.30.870.10">
    <property type="entry name" value="Endonuclease Chain A"/>
    <property type="match status" value="2"/>
</dbReference>
<keyword evidence="1 6" id="KW-0597">Phosphoprotein</keyword>
<dbReference type="NCBIfam" id="NF003918">
    <property type="entry name" value="PRK05443.1-2"/>
    <property type="match status" value="1"/>
</dbReference>
<feature type="binding site" evidence="6">
    <location>
        <position position="40"/>
    </location>
    <ligand>
        <name>ATP</name>
        <dbReference type="ChEBI" id="CHEBI:30616"/>
    </ligand>
</feature>